<evidence type="ECO:0000256" key="3">
    <source>
        <dbReference type="ARBA" id="ARBA00022475"/>
    </source>
</evidence>
<feature type="transmembrane region" description="Helical" evidence="7">
    <location>
        <begin position="12"/>
        <end position="36"/>
    </location>
</feature>
<dbReference type="InterPro" id="IPR007140">
    <property type="entry name" value="DUF350"/>
</dbReference>
<evidence type="ECO:0000313" key="9">
    <source>
        <dbReference type="Proteomes" id="UP000706039"/>
    </source>
</evidence>
<name>A0ABS7PWY2_9SPHN</name>
<comment type="similarity">
    <text evidence="2">Belongs to the UPF0719 family.</text>
</comment>
<dbReference type="PANTHER" id="PTHR40043:SF1">
    <property type="entry name" value="UPF0719 INNER MEMBRANE PROTEIN YJFL"/>
    <property type="match status" value="1"/>
</dbReference>
<evidence type="ECO:0000256" key="7">
    <source>
        <dbReference type="SAM" id="Phobius"/>
    </source>
</evidence>
<protein>
    <submittedName>
        <fullName evidence="8">DUF350 domain-containing protein</fullName>
    </submittedName>
</protein>
<keyword evidence="6 7" id="KW-0472">Membrane</keyword>
<sequence>MQPVLQSLVAGLPVFLLHLAVSLAVFLFALSTYLWLTPHKEMELIRQGNTAAAVSLGGAALGLAIPMAFCLGNSINVWDIVIWGAVTLFLQVLAFRAVDLVLHHLPKRIEHDEVSAAIFLASMKISVAMLIAAAVSG</sequence>
<dbReference type="Pfam" id="PF03994">
    <property type="entry name" value="DUF350"/>
    <property type="match status" value="1"/>
</dbReference>
<dbReference type="RefSeq" id="WP_222992955.1">
    <property type="nucleotide sequence ID" value="NZ_JAINVV010000013.1"/>
</dbReference>
<dbReference type="PANTHER" id="PTHR40043">
    <property type="entry name" value="UPF0719 INNER MEMBRANE PROTEIN YJFL"/>
    <property type="match status" value="1"/>
</dbReference>
<evidence type="ECO:0000256" key="4">
    <source>
        <dbReference type="ARBA" id="ARBA00022692"/>
    </source>
</evidence>
<keyword evidence="4 7" id="KW-0812">Transmembrane</keyword>
<dbReference type="EMBL" id="JAINVV010000013">
    <property type="protein sequence ID" value="MBY8825866.1"/>
    <property type="molecule type" value="Genomic_DNA"/>
</dbReference>
<gene>
    <name evidence="8" type="ORF">K7G82_26430</name>
</gene>
<evidence type="ECO:0000256" key="6">
    <source>
        <dbReference type="ARBA" id="ARBA00023136"/>
    </source>
</evidence>
<feature type="transmembrane region" description="Helical" evidence="7">
    <location>
        <begin position="81"/>
        <end position="102"/>
    </location>
</feature>
<evidence type="ECO:0000256" key="5">
    <source>
        <dbReference type="ARBA" id="ARBA00022989"/>
    </source>
</evidence>
<feature type="transmembrane region" description="Helical" evidence="7">
    <location>
        <begin position="48"/>
        <end position="69"/>
    </location>
</feature>
<comment type="caution">
    <text evidence="8">The sequence shown here is derived from an EMBL/GenBank/DDBJ whole genome shotgun (WGS) entry which is preliminary data.</text>
</comment>
<accession>A0ABS7PWY2</accession>
<reference evidence="8 9" key="1">
    <citation type="submission" date="2021-08" db="EMBL/GenBank/DDBJ databases">
        <authorList>
            <person name="Tuo L."/>
        </authorList>
    </citation>
    <scope>NUCLEOTIDE SEQUENCE [LARGE SCALE GENOMIC DNA]</scope>
    <source>
        <strain evidence="8 9">JCM 31229</strain>
    </source>
</reference>
<evidence type="ECO:0000313" key="8">
    <source>
        <dbReference type="EMBL" id="MBY8825866.1"/>
    </source>
</evidence>
<proteinExistence type="inferred from homology"/>
<evidence type="ECO:0000256" key="2">
    <source>
        <dbReference type="ARBA" id="ARBA00005779"/>
    </source>
</evidence>
<keyword evidence="5 7" id="KW-1133">Transmembrane helix</keyword>
<evidence type="ECO:0000256" key="1">
    <source>
        <dbReference type="ARBA" id="ARBA00004651"/>
    </source>
</evidence>
<organism evidence="8 9">
    <name type="scientific">Sphingomonas colocasiae</name>
    <dbReference type="NCBI Taxonomy" id="1848973"/>
    <lineage>
        <taxon>Bacteria</taxon>
        <taxon>Pseudomonadati</taxon>
        <taxon>Pseudomonadota</taxon>
        <taxon>Alphaproteobacteria</taxon>
        <taxon>Sphingomonadales</taxon>
        <taxon>Sphingomonadaceae</taxon>
        <taxon>Sphingomonas</taxon>
    </lineage>
</organism>
<keyword evidence="9" id="KW-1185">Reference proteome</keyword>
<comment type="subcellular location">
    <subcellularLocation>
        <location evidence="1">Cell membrane</location>
        <topology evidence="1">Multi-pass membrane protein</topology>
    </subcellularLocation>
</comment>
<keyword evidence="3" id="KW-1003">Cell membrane</keyword>
<dbReference type="Proteomes" id="UP000706039">
    <property type="component" value="Unassembled WGS sequence"/>
</dbReference>
<feature type="transmembrane region" description="Helical" evidence="7">
    <location>
        <begin position="114"/>
        <end position="135"/>
    </location>
</feature>